<organism evidence="5 6">
    <name type="scientific">Drechslerella dactyloides</name>
    <name type="common">Nematode-trapping fungus</name>
    <name type="synonym">Arthrobotrys dactyloides</name>
    <dbReference type="NCBI Taxonomy" id="74499"/>
    <lineage>
        <taxon>Eukaryota</taxon>
        <taxon>Fungi</taxon>
        <taxon>Dikarya</taxon>
        <taxon>Ascomycota</taxon>
        <taxon>Pezizomycotina</taxon>
        <taxon>Orbiliomycetes</taxon>
        <taxon>Orbiliales</taxon>
        <taxon>Orbiliaceae</taxon>
        <taxon>Drechslerella</taxon>
    </lineage>
</organism>
<feature type="region of interest" description="Disordered" evidence="2">
    <location>
        <begin position="457"/>
        <end position="506"/>
    </location>
</feature>
<evidence type="ECO:0000313" key="6">
    <source>
        <dbReference type="Proteomes" id="UP001221413"/>
    </source>
</evidence>
<dbReference type="GO" id="GO:0005524">
    <property type="term" value="F:ATP binding"/>
    <property type="evidence" value="ECO:0007669"/>
    <property type="project" value="InterPro"/>
</dbReference>
<dbReference type="GO" id="GO:0032042">
    <property type="term" value="P:mitochondrial DNA metabolic process"/>
    <property type="evidence" value="ECO:0007669"/>
    <property type="project" value="TreeGrafter"/>
</dbReference>
<dbReference type="InterPro" id="IPR001650">
    <property type="entry name" value="Helicase_C-like"/>
</dbReference>
<feature type="region of interest" description="Disordered" evidence="2">
    <location>
        <begin position="526"/>
        <end position="545"/>
    </location>
</feature>
<dbReference type="GO" id="GO:0070125">
    <property type="term" value="P:mitochondrial translational elongation"/>
    <property type="evidence" value="ECO:0007669"/>
    <property type="project" value="TreeGrafter"/>
</dbReference>
<name>A0AAD6IR80_DREDA</name>
<keyword evidence="6" id="KW-1185">Reference proteome</keyword>
<dbReference type="GO" id="GO:0036121">
    <property type="term" value="F:double-stranded DNA helicase activity"/>
    <property type="evidence" value="ECO:0007669"/>
    <property type="project" value="TreeGrafter"/>
</dbReference>
<dbReference type="InterPro" id="IPR027417">
    <property type="entry name" value="P-loop_NTPase"/>
</dbReference>
<evidence type="ECO:0000259" key="4">
    <source>
        <dbReference type="PROSITE" id="PS51194"/>
    </source>
</evidence>
<dbReference type="GO" id="GO:0005759">
    <property type="term" value="C:mitochondrial matrix"/>
    <property type="evidence" value="ECO:0007669"/>
    <property type="project" value="TreeGrafter"/>
</dbReference>
<dbReference type="Pfam" id="PF04851">
    <property type="entry name" value="ResIII"/>
    <property type="match status" value="1"/>
</dbReference>
<feature type="compositionally biased region" description="Basic residues" evidence="2">
    <location>
        <begin position="168"/>
        <end position="178"/>
    </location>
</feature>
<feature type="region of interest" description="Disordered" evidence="2">
    <location>
        <begin position="152"/>
        <end position="236"/>
    </location>
</feature>
<dbReference type="InterPro" id="IPR006935">
    <property type="entry name" value="Helicase/UvrB_N"/>
</dbReference>
<proteinExistence type="predicted"/>
<feature type="compositionally biased region" description="Basic residues" evidence="2">
    <location>
        <begin position="401"/>
        <end position="411"/>
    </location>
</feature>
<evidence type="ECO:0008006" key="7">
    <source>
        <dbReference type="Google" id="ProtNLM"/>
    </source>
</evidence>
<evidence type="ECO:0000313" key="5">
    <source>
        <dbReference type="EMBL" id="KAJ6257060.1"/>
    </source>
</evidence>
<comment type="caution">
    <text evidence="5">The sequence shown here is derived from an EMBL/GenBank/DDBJ whole genome shotgun (WGS) entry which is preliminary data.</text>
</comment>
<dbReference type="CDD" id="cd18032">
    <property type="entry name" value="DEXHc_RE_I_III_res"/>
    <property type="match status" value="1"/>
</dbReference>
<evidence type="ECO:0000256" key="1">
    <source>
        <dbReference type="ARBA" id="ARBA00022806"/>
    </source>
</evidence>
<sequence>MPTHKGVTITVHTPNGPLPEYKSHTRKSVTTAYIAVPSGDSPAPTKRPPGPIAPKNTFPPSAPSNSFAISISISADDYKPLTDNPQEHLAAYLFLDGKEEEAAAMLTRRRDTWISSRWCAMEDGSIGEKAFMWREVGLETFLGGLDLSREEKEAIRTNSENSSPKPGRSGRRGLHRRNTTTGTSARNSSSRSPKSTNRRQHSEDGEIEMEDTPPRSASPSDNDDDEDTAPPAQITNTVGQIKLKLYRVLADGAPKYGVFEPKKDEEDGIMNDDDIIAEPSSAAKAEVSHTTGFAPAQKVDKDLIWSQTVTCLDPLSSPWATFIIFYRGDRQLRKMGVIPPSPSLSPNLTPISPLSPQGITRKRQSLRLDDMVKNLGKLPPPSTQSGFLGFRDPNGDSSDRKQKHKRGLKKIKQLDSDNDTDNESVNGAAAKSTQKGPGETTEEAAKIEEGIRKMRLKRGRATTPVPAQESASQPVASTTTTTSTTNWEWDQKFNTPPQQVSSNTRNGIHRRARSAAGLLQQMLKDEEDSTDFNPDLASPNKKVKQSDLTPAAFALRDYQEECIQAILDHHDQGHRRLGISLATGSGKTVIFTQLIDRIAPLRPDATRTLILVHRRELVEQAAKHCRNHYPDKQIDVEMGTLHATGEADITVASIQSIISGRRIDKFDPSKFKLILIDEVHHAVSKSYIKTLDYFGAMTPKTNVYLVGVSATFGRSDGVRLGAVMDHIVYHRDFVAMIDSGWLSQVIFTTVHADIRLDRVRIANQGDFNLGELSNAVNTTSNNDLVVRSWMEKADNRNSTLVFCVDIAHVTDMTNTFRRYGHEAFFVTSETPLKERTQLLDDFRAGKFPVLVNCGVYTEGTDIPNVDCVLLCRPTRSRTLLTQMIGRGMRLHPNKKDCHVIDVVGNIERGVLTTPTLFGLSPDEVLDRTPTRKVMDKYKLVNASSAAPEDVTTTEVREVDPEMYARAWDVTFVDYDSIHDLLNDTKAELVVRQYSRNAWVWVAPGKYVLSTADTGFVTVIAKKDGGFYATENRAIPLEIRLRGRGGAPTMRPREIVNHTDTLEDAIRAVDTFIDGRYPSQLTRHGAQWRKAPASEGQLAFLAKRSKRTVEEYREQKLTKGRAMDMLTRLKHGAQSLFSDLKVKQRKEEKKQQKERRMSTPIMEEVKLGRLDADT</sequence>
<feature type="region of interest" description="Disordered" evidence="2">
    <location>
        <begin position="1140"/>
        <end position="1173"/>
    </location>
</feature>
<dbReference type="GO" id="GO:0000403">
    <property type="term" value="F:Y-form DNA binding"/>
    <property type="evidence" value="ECO:0007669"/>
    <property type="project" value="TreeGrafter"/>
</dbReference>
<accession>A0AAD6IR80</accession>
<gene>
    <name evidence="5" type="ORF">Dda_7944</name>
</gene>
<dbReference type="PROSITE" id="PS51194">
    <property type="entry name" value="HELICASE_CTER"/>
    <property type="match status" value="1"/>
</dbReference>
<dbReference type="PANTHER" id="PTHR47396">
    <property type="entry name" value="TYPE I RESTRICTION ENZYME ECOKI R PROTEIN"/>
    <property type="match status" value="1"/>
</dbReference>
<feature type="region of interest" description="Disordered" evidence="2">
    <location>
        <begin position="373"/>
        <end position="444"/>
    </location>
</feature>
<dbReference type="PROSITE" id="PS51192">
    <property type="entry name" value="HELICASE_ATP_BIND_1"/>
    <property type="match status" value="1"/>
</dbReference>
<dbReference type="EMBL" id="JAQGDS010000011">
    <property type="protein sequence ID" value="KAJ6257060.1"/>
    <property type="molecule type" value="Genomic_DNA"/>
</dbReference>
<keyword evidence="1" id="KW-0067">ATP-binding</keyword>
<dbReference type="AlphaFoldDB" id="A0AAD6IR80"/>
<keyword evidence="1" id="KW-0547">Nucleotide-binding</keyword>
<dbReference type="PANTHER" id="PTHR47396:SF1">
    <property type="entry name" value="ATP-DEPENDENT HELICASE IRC3-RELATED"/>
    <property type="match status" value="1"/>
</dbReference>
<feature type="domain" description="Helicase C-terminal" evidence="4">
    <location>
        <begin position="785"/>
        <end position="940"/>
    </location>
</feature>
<dbReference type="InterPro" id="IPR014001">
    <property type="entry name" value="Helicase_ATP-bd"/>
</dbReference>
<dbReference type="Pfam" id="PF00271">
    <property type="entry name" value="Helicase_C"/>
    <property type="match status" value="1"/>
</dbReference>
<dbReference type="SUPFAM" id="SSF52540">
    <property type="entry name" value="P-loop containing nucleoside triphosphate hydrolases"/>
    <property type="match status" value="1"/>
</dbReference>
<dbReference type="InterPro" id="IPR057678">
    <property type="entry name" value="DUF7918"/>
</dbReference>
<dbReference type="SMART" id="SM00487">
    <property type="entry name" value="DEXDc"/>
    <property type="match status" value="1"/>
</dbReference>
<feature type="region of interest" description="Disordered" evidence="2">
    <location>
        <begin position="35"/>
        <end position="61"/>
    </location>
</feature>
<keyword evidence="1" id="KW-0347">Helicase</keyword>
<dbReference type="Gene3D" id="3.40.50.300">
    <property type="entry name" value="P-loop containing nucleotide triphosphate hydrolases"/>
    <property type="match status" value="2"/>
</dbReference>
<dbReference type="InterPro" id="IPR050742">
    <property type="entry name" value="Helicase_Restrict-Modif_Enz"/>
</dbReference>
<feature type="compositionally biased region" description="Low complexity" evidence="2">
    <location>
        <begin position="179"/>
        <end position="195"/>
    </location>
</feature>
<feature type="compositionally biased region" description="Polar residues" evidence="2">
    <location>
        <begin position="486"/>
        <end position="506"/>
    </location>
</feature>
<dbReference type="Proteomes" id="UP001221413">
    <property type="component" value="Unassembled WGS sequence"/>
</dbReference>
<dbReference type="GO" id="GO:0016787">
    <property type="term" value="F:hydrolase activity"/>
    <property type="evidence" value="ECO:0007669"/>
    <property type="project" value="InterPro"/>
</dbReference>
<keyword evidence="1" id="KW-0378">Hydrolase</keyword>
<feature type="domain" description="Helicase ATP-binding" evidence="3">
    <location>
        <begin position="568"/>
        <end position="730"/>
    </location>
</feature>
<protein>
    <recommendedName>
        <fullName evidence="7">DEAD/DEAH box helicase</fullName>
    </recommendedName>
</protein>
<dbReference type="CDD" id="cd18799">
    <property type="entry name" value="SF2_C_EcoAI-like"/>
    <property type="match status" value="1"/>
</dbReference>
<dbReference type="GO" id="GO:0061749">
    <property type="term" value="F:forked DNA-dependent helicase activity"/>
    <property type="evidence" value="ECO:0007669"/>
    <property type="project" value="TreeGrafter"/>
</dbReference>
<dbReference type="Pfam" id="PF25534">
    <property type="entry name" value="DUF7918"/>
    <property type="match status" value="1"/>
</dbReference>
<evidence type="ECO:0000256" key="2">
    <source>
        <dbReference type="SAM" id="MobiDB-lite"/>
    </source>
</evidence>
<reference evidence="5" key="1">
    <citation type="submission" date="2023-01" db="EMBL/GenBank/DDBJ databases">
        <title>The chitinases involved in constricting ring structure development in the nematode-trapping fungus Drechslerella dactyloides.</title>
        <authorList>
            <person name="Wang R."/>
            <person name="Zhang L."/>
            <person name="Tang P."/>
            <person name="Li S."/>
            <person name="Liang L."/>
        </authorList>
    </citation>
    <scope>NUCLEOTIDE SEQUENCE</scope>
    <source>
        <strain evidence="5">YMF1.00031</strain>
    </source>
</reference>
<feature type="region of interest" description="Disordered" evidence="2">
    <location>
        <begin position="337"/>
        <end position="360"/>
    </location>
</feature>
<dbReference type="SMART" id="SM00490">
    <property type="entry name" value="HELICc"/>
    <property type="match status" value="1"/>
</dbReference>
<evidence type="ECO:0000259" key="3">
    <source>
        <dbReference type="PROSITE" id="PS51192"/>
    </source>
</evidence>
<feature type="compositionally biased region" description="Low complexity" evidence="2">
    <location>
        <begin position="344"/>
        <end position="356"/>
    </location>
</feature>